<proteinExistence type="predicted"/>
<keyword evidence="1" id="KW-0695">RNA-directed DNA polymerase</keyword>
<dbReference type="AlphaFoldDB" id="A0A5B6VFJ6"/>
<name>A0A5B6VFJ6_9ROSI</name>
<reference evidence="2" key="1">
    <citation type="journal article" date="2019" name="Plant Biotechnol. J.">
        <title>Genome sequencing of the Australian wild diploid species Gossypium australe highlights disease resistance and delayed gland morphogenesis.</title>
        <authorList>
            <person name="Cai Y."/>
            <person name="Cai X."/>
            <person name="Wang Q."/>
            <person name="Wang P."/>
            <person name="Zhang Y."/>
            <person name="Cai C."/>
            <person name="Xu Y."/>
            <person name="Wang K."/>
            <person name="Zhou Z."/>
            <person name="Wang C."/>
            <person name="Geng S."/>
            <person name="Li B."/>
            <person name="Dong Q."/>
            <person name="Hou Y."/>
            <person name="Wang H."/>
            <person name="Ai P."/>
            <person name="Liu Z."/>
            <person name="Yi F."/>
            <person name="Sun M."/>
            <person name="An G."/>
            <person name="Cheng J."/>
            <person name="Zhang Y."/>
            <person name="Shi Q."/>
            <person name="Xie Y."/>
            <person name="Shi X."/>
            <person name="Chang Y."/>
            <person name="Huang F."/>
            <person name="Chen Y."/>
            <person name="Hong S."/>
            <person name="Mi L."/>
            <person name="Sun Q."/>
            <person name="Zhang L."/>
            <person name="Zhou B."/>
            <person name="Peng R."/>
            <person name="Zhang X."/>
            <person name="Liu F."/>
        </authorList>
    </citation>
    <scope>NUCLEOTIDE SEQUENCE [LARGE SCALE GENOMIC DNA]</scope>
    <source>
        <strain evidence="2">cv. PA1801</strain>
    </source>
</reference>
<keyword evidence="1" id="KW-0808">Transferase</keyword>
<sequence>MLKLHNPQIVFFMETKLCGKKIERVRQSCGFQNGIEVAAEARVKWRYTGFYGSPYVQDMNEAWEVLKSLITVDEIPWFGILAPVLRGKEESSLGTLLQKLENLKKGMSHWAGKIQVSRRRRQILIDKLAELLDNDKDEENMAEMIDTRIQLNFKIEKDERFWE</sequence>
<organism evidence="1 2">
    <name type="scientific">Gossypium australe</name>
    <dbReference type="NCBI Taxonomy" id="47621"/>
    <lineage>
        <taxon>Eukaryota</taxon>
        <taxon>Viridiplantae</taxon>
        <taxon>Streptophyta</taxon>
        <taxon>Embryophyta</taxon>
        <taxon>Tracheophyta</taxon>
        <taxon>Spermatophyta</taxon>
        <taxon>Magnoliopsida</taxon>
        <taxon>eudicotyledons</taxon>
        <taxon>Gunneridae</taxon>
        <taxon>Pentapetalae</taxon>
        <taxon>rosids</taxon>
        <taxon>malvids</taxon>
        <taxon>Malvales</taxon>
        <taxon>Malvaceae</taxon>
        <taxon>Malvoideae</taxon>
        <taxon>Gossypium</taxon>
    </lineage>
</organism>
<accession>A0A5B6VFJ6</accession>
<protein>
    <submittedName>
        <fullName evidence="1">Reverse transcriptase</fullName>
    </submittedName>
</protein>
<gene>
    <name evidence="1" type="ORF">EPI10_002760</name>
</gene>
<dbReference type="OrthoDB" id="999895at2759"/>
<keyword evidence="1" id="KW-0548">Nucleotidyltransferase</keyword>
<evidence type="ECO:0000313" key="1">
    <source>
        <dbReference type="EMBL" id="KAA3467777.1"/>
    </source>
</evidence>
<dbReference type="Proteomes" id="UP000325315">
    <property type="component" value="Unassembled WGS sequence"/>
</dbReference>
<comment type="caution">
    <text evidence="1">The sequence shown here is derived from an EMBL/GenBank/DDBJ whole genome shotgun (WGS) entry which is preliminary data.</text>
</comment>
<keyword evidence="2" id="KW-1185">Reference proteome</keyword>
<dbReference type="GO" id="GO:0003964">
    <property type="term" value="F:RNA-directed DNA polymerase activity"/>
    <property type="evidence" value="ECO:0007669"/>
    <property type="project" value="UniProtKB-KW"/>
</dbReference>
<evidence type="ECO:0000313" key="2">
    <source>
        <dbReference type="Proteomes" id="UP000325315"/>
    </source>
</evidence>
<dbReference type="EMBL" id="SMMG02000007">
    <property type="protein sequence ID" value="KAA3467777.1"/>
    <property type="molecule type" value="Genomic_DNA"/>
</dbReference>